<dbReference type="EMBL" id="JADIMV010000142">
    <property type="protein sequence ID" value="MBO8440661.1"/>
    <property type="molecule type" value="Genomic_DNA"/>
</dbReference>
<feature type="domain" description="Secretion system C-terminal sorting" evidence="2">
    <location>
        <begin position="244"/>
        <end position="305"/>
    </location>
</feature>
<protein>
    <submittedName>
        <fullName evidence="3">T9SS type A sorting domain-containing protein</fullName>
    </submittedName>
</protein>
<reference evidence="3" key="2">
    <citation type="journal article" date="2021" name="PeerJ">
        <title>Extensive microbial diversity within the chicken gut microbiome revealed by metagenomics and culture.</title>
        <authorList>
            <person name="Gilroy R."/>
            <person name="Ravi A."/>
            <person name="Getino M."/>
            <person name="Pursley I."/>
            <person name="Horton D.L."/>
            <person name="Alikhan N.F."/>
            <person name="Baker D."/>
            <person name="Gharbi K."/>
            <person name="Hall N."/>
            <person name="Watson M."/>
            <person name="Adriaenssens E.M."/>
            <person name="Foster-Nyarko E."/>
            <person name="Jarju S."/>
            <person name="Secka A."/>
            <person name="Antonio M."/>
            <person name="Oren A."/>
            <person name="Chaudhuri R.R."/>
            <person name="La Ragione R."/>
            <person name="Hildebrand F."/>
            <person name="Pallen M.J."/>
        </authorList>
    </citation>
    <scope>NUCLEOTIDE SEQUENCE</scope>
    <source>
        <strain evidence="3">3924</strain>
    </source>
</reference>
<accession>A0A940DLI4</accession>
<organism evidence="3 4">
    <name type="scientific">Candidatus Aphodosoma intestinipullorum</name>
    <dbReference type="NCBI Taxonomy" id="2840674"/>
    <lineage>
        <taxon>Bacteria</taxon>
        <taxon>Pseudomonadati</taxon>
        <taxon>Bacteroidota</taxon>
        <taxon>Bacteroidia</taxon>
        <taxon>Bacteroidales</taxon>
        <taxon>Candidatus Aphodosoma</taxon>
    </lineage>
</organism>
<dbReference type="InterPro" id="IPR026444">
    <property type="entry name" value="Secre_tail"/>
</dbReference>
<dbReference type="AlphaFoldDB" id="A0A940DLI4"/>
<comment type="caution">
    <text evidence="3">The sequence shown here is derived from an EMBL/GenBank/DDBJ whole genome shotgun (WGS) entry which is preliminary data.</text>
</comment>
<feature type="chain" id="PRO_5038085700" evidence="1">
    <location>
        <begin position="21"/>
        <end position="315"/>
    </location>
</feature>
<keyword evidence="1" id="KW-0732">Signal</keyword>
<dbReference type="Pfam" id="PF18962">
    <property type="entry name" value="Por_Secre_tail"/>
    <property type="match status" value="1"/>
</dbReference>
<evidence type="ECO:0000256" key="1">
    <source>
        <dbReference type="SAM" id="SignalP"/>
    </source>
</evidence>
<gene>
    <name evidence="3" type="ORF">IAC51_08455</name>
</gene>
<reference evidence="3" key="1">
    <citation type="submission" date="2020-10" db="EMBL/GenBank/DDBJ databases">
        <authorList>
            <person name="Gilroy R."/>
        </authorList>
    </citation>
    <scope>NUCLEOTIDE SEQUENCE</scope>
    <source>
        <strain evidence="3">3924</strain>
    </source>
</reference>
<evidence type="ECO:0000313" key="4">
    <source>
        <dbReference type="Proteomes" id="UP000712007"/>
    </source>
</evidence>
<dbReference type="Proteomes" id="UP000712007">
    <property type="component" value="Unassembled WGS sequence"/>
</dbReference>
<name>A0A940DLI4_9BACT</name>
<evidence type="ECO:0000259" key="2">
    <source>
        <dbReference type="Pfam" id="PF18962"/>
    </source>
</evidence>
<evidence type="ECO:0000313" key="3">
    <source>
        <dbReference type="EMBL" id="MBO8440661.1"/>
    </source>
</evidence>
<proteinExistence type="predicted"/>
<feature type="signal peptide" evidence="1">
    <location>
        <begin position="1"/>
        <end position="20"/>
    </location>
</feature>
<sequence length="315" mass="34474">MRRAYILTALLLLIYAEAGAQTYIINDTTEHRIGILMPDVSTEYTIEIPEGKHPNRLTFSSRTNSIYIPYIGTQPGMGEVSVSEYVNGEWKEVSRFTPDTVYKDFGPYTINPRAHLLKFKAEIGATLYKYIRDIRITEYTGEIVAEQQTITWEQYLDNLTVGSETELTATASSGLAVIYESSDSTVCDLRGSTLIARAEGMAVITATQPGDDFYDSAPGISTYATVRLPSSLPVTMPAAALTAYPNPVKDMLNICGAPIHAVSIYSMSGQLMLSITTDGGDSQQIDCSALPDGIYIMNVVSDSAAHQLHIIKLTR</sequence>
<dbReference type="NCBIfam" id="TIGR04183">
    <property type="entry name" value="Por_Secre_tail"/>
    <property type="match status" value="1"/>
</dbReference>